<gene>
    <name evidence="2" type="ORF">SAMN05421761_102365</name>
</gene>
<reference evidence="3" key="1">
    <citation type="submission" date="2017-01" db="EMBL/GenBank/DDBJ databases">
        <authorList>
            <person name="Varghese N."/>
            <person name="Submissions S."/>
        </authorList>
    </citation>
    <scope>NUCLEOTIDE SEQUENCE [LARGE SCALE GENOMIC DNA]</scope>
    <source>
        <strain evidence="3">DSM 46698</strain>
    </source>
</reference>
<feature type="region of interest" description="Disordered" evidence="1">
    <location>
        <begin position="37"/>
        <end position="82"/>
    </location>
</feature>
<evidence type="ECO:0000313" key="2">
    <source>
        <dbReference type="EMBL" id="SIS65403.1"/>
    </source>
</evidence>
<evidence type="ECO:0000256" key="1">
    <source>
        <dbReference type="SAM" id="MobiDB-lite"/>
    </source>
</evidence>
<evidence type="ECO:0000313" key="3">
    <source>
        <dbReference type="Proteomes" id="UP000186026"/>
    </source>
</evidence>
<dbReference type="AlphaFoldDB" id="A0A1N7KUX7"/>
<protein>
    <submittedName>
        <fullName evidence="2">Uncharacterized protein</fullName>
    </submittedName>
</protein>
<proteinExistence type="predicted"/>
<keyword evidence="3" id="KW-1185">Reference proteome</keyword>
<dbReference type="EMBL" id="FTOP01000002">
    <property type="protein sequence ID" value="SIS65403.1"/>
    <property type="molecule type" value="Genomic_DNA"/>
</dbReference>
<organism evidence="2 3">
    <name type="scientific">Belliella pelovolcani</name>
    <dbReference type="NCBI Taxonomy" id="529505"/>
    <lineage>
        <taxon>Bacteria</taxon>
        <taxon>Pseudomonadati</taxon>
        <taxon>Bacteroidota</taxon>
        <taxon>Cytophagia</taxon>
        <taxon>Cytophagales</taxon>
        <taxon>Cyclobacteriaceae</taxon>
        <taxon>Belliella</taxon>
    </lineage>
</organism>
<sequence>MLRGFFGNCHGGWEEHGGFEVKEKRNKGKGFLATGATKGAANATEGMGGEREKGYKVQSTIRHGGQGESSKGGKKKGNHELL</sequence>
<dbReference type="Proteomes" id="UP000186026">
    <property type="component" value="Unassembled WGS sequence"/>
</dbReference>
<name>A0A1N7KUX7_9BACT</name>
<feature type="compositionally biased region" description="Basic residues" evidence="1">
    <location>
        <begin position="72"/>
        <end position="82"/>
    </location>
</feature>
<accession>A0A1N7KUX7</accession>
<dbReference type="RefSeq" id="WP_076498747.1">
    <property type="nucleotide sequence ID" value="NZ_FTOP01000002.1"/>
</dbReference>